<dbReference type="RefSeq" id="WP_050366567.1">
    <property type="nucleotide sequence ID" value="NZ_JPRF03000022.1"/>
</dbReference>
<sequence>MTDSLLFDAVREEIAYAFENTAFFRKHMEANGLRPEDIRSLADFRRIPPTSKGHYRRGFPAGVLAKGYTLTSPNVMRFQSSGTSGERLNSAIMSYDLARRQATGFGVHRGFDGLWQPGSRPRLCRFAPPNCSDVECATGFSTMEDRILADGTLVLTVAHDLLATPEWQIVKALDEIEQYQPDLLVVDPTHFAFLTRWARRLGRKITSPRKLHMVCGYTLMTRVARRQIEEFMGPEVPIGDMIGMSELGYLGFQCHLGQRHINDREFYPEFVRDDRPVENGEMGELYVTTIDDGLIPRIRYATGDWFTPTGEACPCGSDLPVVRIEGRGTHMVRLRDGRVVTPGAVDAVVGDAPWLDLYKLEQGEDGDCTFRYLPNDTARPGDEAALEARLAETLAPNRVRLESVGYVSCERSGKFQSCVSHLSAEGAR</sequence>
<dbReference type="SUPFAM" id="SSF56801">
    <property type="entry name" value="Acetyl-CoA synthetase-like"/>
    <property type="match status" value="1"/>
</dbReference>
<dbReference type="PANTHER" id="PTHR36932:SF1">
    <property type="entry name" value="CAPSULAR POLYSACCHARIDE BIOSYNTHESIS PROTEIN"/>
    <property type="match status" value="1"/>
</dbReference>
<proteinExistence type="predicted"/>
<protein>
    <recommendedName>
        <fullName evidence="3">Phenylacetate--CoA ligase</fullName>
    </recommendedName>
</protein>
<dbReference type="Proteomes" id="UP000037395">
    <property type="component" value="Unassembled WGS sequence"/>
</dbReference>
<dbReference type="InterPro" id="IPR042099">
    <property type="entry name" value="ANL_N_sf"/>
</dbReference>
<comment type="caution">
    <text evidence="1">The sequence shown here is derived from an EMBL/GenBank/DDBJ whole genome shotgun (WGS) entry which is preliminary data.</text>
</comment>
<accession>A0A1E7N8D0</accession>
<organism evidence="1 2">
    <name type="scientific">Kitasatospora aureofaciens</name>
    <name type="common">Streptomyces aureofaciens</name>
    <dbReference type="NCBI Taxonomy" id="1894"/>
    <lineage>
        <taxon>Bacteria</taxon>
        <taxon>Bacillati</taxon>
        <taxon>Actinomycetota</taxon>
        <taxon>Actinomycetes</taxon>
        <taxon>Kitasatosporales</taxon>
        <taxon>Streptomycetaceae</taxon>
        <taxon>Kitasatospora</taxon>
    </lineage>
</organism>
<reference evidence="1" key="1">
    <citation type="submission" date="2016-08" db="EMBL/GenBank/DDBJ databases">
        <title>Sequencing, Assembly and Comparative Genomics of S. aureofaciens ATCC 10762.</title>
        <authorList>
            <person name="Gradnigo J.S."/>
            <person name="Johnson N."/>
            <person name="Somerville G.A."/>
        </authorList>
    </citation>
    <scope>NUCLEOTIDE SEQUENCE [LARGE SCALE GENOMIC DNA]</scope>
    <source>
        <strain evidence="1">ATCC 10762</strain>
    </source>
</reference>
<dbReference type="InterPro" id="IPR053158">
    <property type="entry name" value="CapK_Type1_Caps_Biosynth"/>
</dbReference>
<dbReference type="EMBL" id="JPRF03000022">
    <property type="protein sequence ID" value="OEV36941.1"/>
    <property type="molecule type" value="Genomic_DNA"/>
</dbReference>
<gene>
    <name evidence="1" type="ORF">HS99_0027175</name>
</gene>
<keyword evidence="2" id="KW-1185">Reference proteome</keyword>
<evidence type="ECO:0000313" key="2">
    <source>
        <dbReference type="Proteomes" id="UP000037395"/>
    </source>
</evidence>
<evidence type="ECO:0000313" key="1">
    <source>
        <dbReference type="EMBL" id="OEV36941.1"/>
    </source>
</evidence>
<dbReference type="AlphaFoldDB" id="A0A1E7N8D0"/>
<name>A0A1E7N8D0_KITAU</name>
<evidence type="ECO:0008006" key="3">
    <source>
        <dbReference type="Google" id="ProtNLM"/>
    </source>
</evidence>
<dbReference type="OrthoDB" id="580775at2"/>
<dbReference type="PANTHER" id="PTHR36932">
    <property type="entry name" value="CAPSULAR POLYSACCHARIDE BIOSYNTHESIS PROTEIN"/>
    <property type="match status" value="1"/>
</dbReference>
<dbReference type="Gene3D" id="3.40.50.12780">
    <property type="entry name" value="N-terminal domain of ligase-like"/>
    <property type="match status" value="1"/>
</dbReference>